<dbReference type="AlphaFoldDB" id="A0AA38LXU7"/>
<keyword evidence="4" id="KW-1185">Reference proteome</keyword>
<evidence type="ECO:0000259" key="2">
    <source>
        <dbReference type="Pfam" id="PF25534"/>
    </source>
</evidence>
<feature type="compositionally biased region" description="Basic and acidic residues" evidence="1">
    <location>
        <begin position="323"/>
        <end position="347"/>
    </location>
</feature>
<comment type="caution">
    <text evidence="3">The sequence shown here is derived from an EMBL/GenBank/DDBJ whole genome shotgun (WGS) entry which is preliminary data.</text>
</comment>
<evidence type="ECO:0000313" key="4">
    <source>
        <dbReference type="Proteomes" id="UP001164286"/>
    </source>
</evidence>
<evidence type="ECO:0000256" key="1">
    <source>
        <dbReference type="SAM" id="MobiDB-lite"/>
    </source>
</evidence>
<feature type="compositionally biased region" description="Basic residues" evidence="1">
    <location>
        <begin position="283"/>
        <end position="293"/>
    </location>
</feature>
<dbReference type="InterPro" id="IPR057678">
    <property type="entry name" value="DUF7918"/>
</dbReference>
<organism evidence="3 4">
    <name type="scientific">Dioszegia hungarica</name>
    <dbReference type="NCBI Taxonomy" id="4972"/>
    <lineage>
        <taxon>Eukaryota</taxon>
        <taxon>Fungi</taxon>
        <taxon>Dikarya</taxon>
        <taxon>Basidiomycota</taxon>
        <taxon>Agaricomycotina</taxon>
        <taxon>Tremellomycetes</taxon>
        <taxon>Tremellales</taxon>
        <taxon>Bulleribasidiaceae</taxon>
        <taxon>Dioszegia</taxon>
    </lineage>
</organism>
<reference evidence="3" key="1">
    <citation type="journal article" date="2022" name="G3 (Bethesda)">
        <title>High quality genome of the basidiomycete yeast Dioszegia hungarica PDD-24b-2 isolated from cloud water.</title>
        <authorList>
            <person name="Jarrige D."/>
            <person name="Haridas S."/>
            <person name="Bleykasten-Grosshans C."/>
            <person name="Joly M."/>
            <person name="Nadalig T."/>
            <person name="Sancelme M."/>
            <person name="Vuilleumier S."/>
            <person name="Grigoriev I.V."/>
            <person name="Amato P."/>
            <person name="Bringel F."/>
        </authorList>
    </citation>
    <scope>NUCLEOTIDE SEQUENCE</scope>
    <source>
        <strain evidence="3">PDD-24b-2</strain>
    </source>
</reference>
<feature type="domain" description="DUF7918" evidence="2">
    <location>
        <begin position="47"/>
        <end position="237"/>
    </location>
</feature>
<dbReference type="EMBL" id="JAKWFO010000003">
    <property type="protein sequence ID" value="KAI9637831.1"/>
    <property type="molecule type" value="Genomic_DNA"/>
</dbReference>
<evidence type="ECO:0000313" key="3">
    <source>
        <dbReference type="EMBL" id="KAI9637831.1"/>
    </source>
</evidence>
<name>A0AA38LXU7_9TREE</name>
<proteinExistence type="predicted"/>
<feature type="region of interest" description="Disordered" evidence="1">
    <location>
        <begin position="255"/>
        <end position="347"/>
    </location>
</feature>
<dbReference type="Proteomes" id="UP001164286">
    <property type="component" value="Unassembled WGS sequence"/>
</dbReference>
<accession>A0AA38LXU7</accession>
<dbReference type="GeneID" id="77731089"/>
<protein>
    <recommendedName>
        <fullName evidence="2">DUF7918 domain-containing protein</fullName>
    </recommendedName>
</protein>
<sequence>MVRGIGAGRNFEVYLEYRDKKKTRIEEFHPNYTHPLEDEEEVADDETEASTREGATATVWVECEAGMEYQIVIEDRFRGKKKQKKRPAREAVRASIEVDGRDIHPRLLFYGSTHKYTTSAIDMEQDGQVGSYRLRFAAVDAVDDRHEAELDADGAAQIGTIKVTLELGAAVDTAPREWSPEIIEEIGTAWEKDIKVKGGQKVKVRAGGAGGRKPQWVDFESTNAVYFYTFVISYAHRAVIDRQFDLGKSYQPEARASTVESDGEEPEFIERPPTPPPGDIASRKRRKMRRRSPSVKSDSPSDPESEESDGAAYQEFLKQRAARKLEAKEAKRRKREDEKRVKDEQEERIFQAGANLKGEVYDLTADSD</sequence>
<gene>
    <name evidence="3" type="ORF">MKK02DRAFT_42204</name>
</gene>
<dbReference type="Pfam" id="PF25534">
    <property type="entry name" value="DUF7918"/>
    <property type="match status" value="1"/>
</dbReference>
<dbReference type="RefSeq" id="XP_052947608.1">
    <property type="nucleotide sequence ID" value="XM_053091884.1"/>
</dbReference>